<evidence type="ECO:0000313" key="2">
    <source>
        <dbReference type="EMBL" id="OBS31920.1"/>
    </source>
</evidence>
<evidence type="ECO:0000313" key="3">
    <source>
        <dbReference type="Proteomes" id="UP000091969"/>
    </source>
</evidence>
<name>A0A1A6DYR8_9BURK</name>
<accession>A0A1A6DYR8</accession>
<evidence type="ECO:0008006" key="4">
    <source>
        <dbReference type="Google" id="ProtNLM"/>
    </source>
</evidence>
<dbReference type="Proteomes" id="UP000091969">
    <property type="component" value="Unassembled WGS sequence"/>
</dbReference>
<dbReference type="AlphaFoldDB" id="A0A1A6DYR8"/>
<dbReference type="OrthoDB" id="5763254at2"/>
<dbReference type="RefSeq" id="WP_068606511.1">
    <property type="nucleotide sequence ID" value="NZ_LZDH01000005.1"/>
</dbReference>
<dbReference type="EMBL" id="LZDH01000005">
    <property type="protein sequence ID" value="OBS31920.1"/>
    <property type="molecule type" value="Genomic_DNA"/>
</dbReference>
<evidence type="ECO:0000256" key="1">
    <source>
        <dbReference type="SAM" id="SignalP"/>
    </source>
</evidence>
<feature type="signal peptide" evidence="1">
    <location>
        <begin position="1"/>
        <end position="20"/>
    </location>
</feature>
<sequence length="511" mass="53227">MKKSYIALAIGALAAGAAQAGVVTTSTGAATLEVNPNGIGHKLVVPYYTVQNNNATLLNIVNHDQTNGKAVKIRFRGAANSDDVFDFTLLLSPGDVWTAAITADADGTAKLTTADNSCTLPAKADINRKFVTTRLDPYSSKSVAEQTREGYVEIINMADITKNTATTSLWYAVKHNSSGVPNSCGSSVVTALLDSSLIESSTLSDYLARGLENPSTGLSADWIIINQTTTAAWSGQATALEARDAAGGRAEKANLVFFPQIETEFGVSATTAGQWTADPLLAGGTVKAQPFDFPDLSTPYSAAGATTANELLVSTRTLAKTSVANEFVTSAEIAGATDFVFSQPLRRYYVAVNYMGGTDGKTATQVPLSTSVGVPYGPGLTTVSDRVVCLVRSGSQPTFLSYTAFNREEATLSGSTSAVVSPGGPGQTFRLCGEVAVTSINAGSNTAPSALGGTLARNNIELPYADGWFRLDTDSNGSTSGGGLPIIGNAHLRAANGPVNYGFTWGHKYNY</sequence>
<feature type="chain" id="PRO_5008343851" description="Cell surface protein" evidence="1">
    <location>
        <begin position="21"/>
        <end position="511"/>
    </location>
</feature>
<keyword evidence="3" id="KW-1185">Reference proteome</keyword>
<gene>
    <name evidence="2" type="ORF">A9O67_11420</name>
</gene>
<reference evidence="2 3" key="1">
    <citation type="submission" date="2016-06" db="EMBL/GenBank/DDBJ databases">
        <title>Genome sequence of Tepidimonas fonticaldi PL17.</title>
        <authorList>
            <person name="Pinnaka A.K."/>
        </authorList>
    </citation>
    <scope>NUCLEOTIDE SEQUENCE [LARGE SCALE GENOMIC DNA]</scope>
    <source>
        <strain evidence="2 3">PL17</strain>
    </source>
</reference>
<keyword evidence="1" id="KW-0732">Signal</keyword>
<organism evidence="2 3">
    <name type="scientific">Tepidimonas fonticaldi</name>
    <dbReference type="NCBI Taxonomy" id="1101373"/>
    <lineage>
        <taxon>Bacteria</taxon>
        <taxon>Pseudomonadati</taxon>
        <taxon>Pseudomonadota</taxon>
        <taxon>Betaproteobacteria</taxon>
        <taxon>Burkholderiales</taxon>
        <taxon>Tepidimonas</taxon>
    </lineage>
</organism>
<protein>
    <recommendedName>
        <fullName evidence="4">Cell surface protein</fullName>
    </recommendedName>
</protein>
<proteinExistence type="predicted"/>
<comment type="caution">
    <text evidence="2">The sequence shown here is derived from an EMBL/GenBank/DDBJ whole genome shotgun (WGS) entry which is preliminary data.</text>
</comment>
<dbReference type="STRING" id="1101373.A9O67_11420"/>